<dbReference type="SUPFAM" id="SSF50978">
    <property type="entry name" value="WD40 repeat-like"/>
    <property type="match status" value="1"/>
</dbReference>
<evidence type="ECO:0000313" key="3">
    <source>
        <dbReference type="EMBL" id="CEM35878.1"/>
    </source>
</evidence>
<dbReference type="InterPro" id="IPR001680">
    <property type="entry name" value="WD40_rpt"/>
</dbReference>
<dbReference type="InterPro" id="IPR015943">
    <property type="entry name" value="WD40/YVTN_repeat-like_dom_sf"/>
</dbReference>
<proteinExistence type="predicted"/>
<dbReference type="PANTHER" id="PTHR44675:SF1">
    <property type="entry name" value="P21-ACTIVATED PROTEIN KINASE-INTERACTING PROTEIN 1"/>
    <property type="match status" value="1"/>
</dbReference>
<feature type="repeat" description="WD" evidence="1">
    <location>
        <begin position="179"/>
        <end position="220"/>
    </location>
</feature>
<dbReference type="OrthoDB" id="308449at2759"/>
<dbReference type="PhylomeDB" id="A0A0G4GXM4"/>
<dbReference type="STRING" id="1169540.A0A0G4GXM4"/>
<dbReference type="Pfam" id="PF00400">
    <property type="entry name" value="WD40"/>
    <property type="match status" value="2"/>
</dbReference>
<organism evidence="3 4">
    <name type="scientific">Vitrella brassicaformis (strain CCMP3155)</name>
    <dbReference type="NCBI Taxonomy" id="1169540"/>
    <lineage>
        <taxon>Eukaryota</taxon>
        <taxon>Sar</taxon>
        <taxon>Alveolata</taxon>
        <taxon>Colpodellida</taxon>
        <taxon>Vitrellaceae</taxon>
        <taxon>Vitrella</taxon>
    </lineage>
</organism>
<dbReference type="InterPro" id="IPR051959">
    <property type="entry name" value="PAK1-Kinase_Regulator"/>
</dbReference>
<dbReference type="InterPro" id="IPR036322">
    <property type="entry name" value="WD40_repeat_dom_sf"/>
</dbReference>
<dbReference type="EMBL" id="CDMY01000869">
    <property type="protein sequence ID" value="CEM35878.1"/>
    <property type="molecule type" value="Genomic_DNA"/>
</dbReference>
<dbReference type="Gene3D" id="2.130.10.10">
    <property type="entry name" value="YVTN repeat-like/Quinoprotein amine dehydrogenase"/>
    <property type="match status" value="3"/>
</dbReference>
<evidence type="ECO:0000256" key="2">
    <source>
        <dbReference type="SAM" id="MobiDB-lite"/>
    </source>
</evidence>
<feature type="region of interest" description="Disordered" evidence="2">
    <location>
        <begin position="67"/>
        <end position="159"/>
    </location>
</feature>
<dbReference type="VEuPathDB" id="CryptoDB:Vbra_18979"/>
<reference evidence="3 4" key="1">
    <citation type="submission" date="2014-11" db="EMBL/GenBank/DDBJ databases">
        <authorList>
            <person name="Zhu J."/>
            <person name="Qi W."/>
            <person name="Song R."/>
        </authorList>
    </citation>
    <scope>NUCLEOTIDE SEQUENCE [LARGE SCALE GENOMIC DNA]</scope>
</reference>
<accession>A0A0G4GXM4</accession>
<name>A0A0G4GXM4_VITBC</name>
<feature type="compositionally biased region" description="Low complexity" evidence="2">
    <location>
        <begin position="105"/>
        <end position="117"/>
    </location>
</feature>
<dbReference type="Proteomes" id="UP000041254">
    <property type="component" value="Unassembled WGS sequence"/>
</dbReference>
<dbReference type="AlphaFoldDB" id="A0A0G4GXM4"/>
<gene>
    <name evidence="3" type="ORF">Vbra_18979</name>
</gene>
<dbReference type="PANTHER" id="PTHR44675">
    <property type="entry name" value="PAK1 INTERACTING PROTEIN 1"/>
    <property type="match status" value="1"/>
</dbReference>
<keyword evidence="4" id="KW-1185">Reference proteome</keyword>
<dbReference type="SMART" id="SM00320">
    <property type="entry name" value="WD40"/>
    <property type="match status" value="3"/>
</dbReference>
<evidence type="ECO:0000313" key="4">
    <source>
        <dbReference type="Proteomes" id="UP000041254"/>
    </source>
</evidence>
<evidence type="ECO:0000256" key="1">
    <source>
        <dbReference type="PROSITE-ProRule" id="PRU00221"/>
    </source>
</evidence>
<protein>
    <submittedName>
        <fullName evidence="3">Uncharacterized protein</fullName>
    </submittedName>
</protein>
<keyword evidence="1" id="KW-0853">WD repeat</keyword>
<dbReference type="InParanoid" id="A0A0G4GXM4"/>
<sequence length="392" mass="41910">MTIATGSISCMACHDDLLVTGSTDETIKVFNVGKLREEGVLSSPSEGPVTCLALVGKTFLLSAGTHTHTHTTQTPATHSQGGSKGRDKNQSAGVIQPTMKKKKASSSTAVASSLSTSRSRRGRLEQLVQRMEKQHGATAAPPAVKRRHRPSSKARSVGSGVGFPVEVWRVRDWELVKSLEGHTRRVSVVRVHPSGKAAVSIDQGGCLCLWDLMKGAAANRIQLTKRALDMRWSPSGSCYALLHDTQVVVHDTDTTAGVTLELDDVLRTPGHPDEPCCMCFAHEDLPLIGMRSGNIHGLSLKDIHHCNRGAVSRQSRAVTLAGHTGRIKGIAAWRQSGSVIEVVSACSQGLLCFWRIDGKQLHSASSPLGCISPLRCVETGCTVSCIECTTCV</sequence>
<dbReference type="PROSITE" id="PS50082">
    <property type="entry name" value="WD_REPEATS_2"/>
    <property type="match status" value="1"/>
</dbReference>